<evidence type="ECO:0000256" key="4">
    <source>
        <dbReference type="ARBA" id="ARBA00022989"/>
    </source>
</evidence>
<dbReference type="RefSeq" id="WP_044315945.1">
    <property type="nucleotide sequence ID" value="NZ_JXXD01000200.1"/>
</dbReference>
<evidence type="ECO:0000256" key="2">
    <source>
        <dbReference type="ARBA" id="ARBA00022475"/>
    </source>
</evidence>
<dbReference type="EMBL" id="JXXD01000200">
    <property type="protein sequence ID" value="KIZ34020.1"/>
    <property type="molecule type" value="Genomic_DNA"/>
</dbReference>
<evidence type="ECO:0000313" key="10">
    <source>
        <dbReference type="EMBL" id="KIZ34020.1"/>
    </source>
</evidence>
<dbReference type="InterPro" id="IPR032807">
    <property type="entry name" value="GNVR"/>
</dbReference>
<feature type="domain" description="Tyrosine-protein kinase G-rich" evidence="9">
    <location>
        <begin position="375"/>
        <end position="412"/>
    </location>
</feature>
<keyword evidence="2" id="KW-1003">Cell membrane</keyword>
<evidence type="ECO:0000259" key="9">
    <source>
        <dbReference type="Pfam" id="PF13807"/>
    </source>
</evidence>
<comment type="caution">
    <text evidence="10">The sequence shown here is derived from an EMBL/GenBank/DDBJ whole genome shotgun (WGS) entry which is preliminary data.</text>
</comment>
<dbReference type="SUPFAM" id="SSF160355">
    <property type="entry name" value="Bacterial polysaccharide co-polymerase-like"/>
    <property type="match status" value="2"/>
</dbReference>
<dbReference type="InterPro" id="IPR050445">
    <property type="entry name" value="Bact_polysacc_biosynth/exp"/>
</dbReference>
<dbReference type="Pfam" id="PF13807">
    <property type="entry name" value="GNVR"/>
    <property type="match status" value="1"/>
</dbReference>
<evidence type="ECO:0000256" key="5">
    <source>
        <dbReference type="ARBA" id="ARBA00023136"/>
    </source>
</evidence>
<dbReference type="PANTHER" id="PTHR32309:SF13">
    <property type="entry name" value="FERRIC ENTEROBACTIN TRANSPORT PROTEIN FEPE"/>
    <property type="match status" value="1"/>
</dbReference>
<dbReference type="GO" id="GO:0004713">
    <property type="term" value="F:protein tyrosine kinase activity"/>
    <property type="evidence" value="ECO:0007669"/>
    <property type="project" value="TreeGrafter"/>
</dbReference>
<reference evidence="10 11" key="1">
    <citation type="submission" date="2014-11" db="EMBL/GenBank/DDBJ databases">
        <title>Genomics and ecophysiology of heterotrophic nitrogen fixing bacteria isolated from estuarine surface water.</title>
        <authorList>
            <person name="Bentzon-Tilia M."/>
            <person name="Severin I."/>
            <person name="Hansen L.H."/>
            <person name="Riemann L."/>
        </authorList>
    </citation>
    <scope>NUCLEOTIDE SEQUENCE [LARGE SCALE GENOMIC DNA]</scope>
    <source>
        <strain evidence="10 11">BAL361</strain>
    </source>
</reference>
<feature type="coiled-coil region" evidence="6">
    <location>
        <begin position="188"/>
        <end position="241"/>
    </location>
</feature>
<comment type="subcellular location">
    <subcellularLocation>
        <location evidence="1">Cell membrane</location>
        <topology evidence="1">Multi-pass membrane protein</topology>
    </subcellularLocation>
</comment>
<feature type="transmembrane region" description="Helical" evidence="7">
    <location>
        <begin position="27"/>
        <end position="51"/>
    </location>
</feature>
<dbReference type="Gene3D" id="3.30.1890.10">
    <property type="entry name" value="FepE-like"/>
    <property type="match status" value="2"/>
</dbReference>
<evidence type="ECO:0000256" key="6">
    <source>
        <dbReference type="SAM" id="Coils"/>
    </source>
</evidence>
<evidence type="ECO:0000259" key="8">
    <source>
        <dbReference type="Pfam" id="PF02706"/>
    </source>
</evidence>
<dbReference type="Proteomes" id="UP000032439">
    <property type="component" value="Unassembled WGS sequence"/>
</dbReference>
<sequence length="426" mass="47825">MTVQQPTSPNDEIDLVELFRALWRQKILIIGVTLLTTVLAALYAFLATPYFQVRTYLRPVPQSNLDQLNETGIYKLTPEEAINRVAGGLSSYDNRLEFFMNNQELFPNLTERGEQSEQAFAEFNEEAFEMLFPDPKRTENRSAFVGLRLTYPEGVAGASVVNGFVAYVLELERREIAEDVESLVNNRLASLEMNIEAQRANYEASKEAKIASLLEENALKRAQLQDELAALREELKTRRNNRIQELTEAISIAESLSIRKPTSPSAMSDSARGGAQVIRTEVNSRETPLYFMGTEALSAERDALASRKSDDFIEPRIAEIQSELAMLENNREVEILREREGEDLYLTNLAELREEAARLKGIKLDTDRLRLVRLDQPALDSSKPIKPKKALILALGFVLGGMLGVFAALVRSLANRGRELQTPSAS</sequence>
<evidence type="ECO:0000256" key="1">
    <source>
        <dbReference type="ARBA" id="ARBA00004651"/>
    </source>
</evidence>
<dbReference type="Pfam" id="PF02706">
    <property type="entry name" value="Wzz"/>
    <property type="match status" value="1"/>
</dbReference>
<dbReference type="GO" id="GO:0005886">
    <property type="term" value="C:plasma membrane"/>
    <property type="evidence" value="ECO:0007669"/>
    <property type="project" value="UniProtKB-SubCell"/>
</dbReference>
<dbReference type="PATRIC" id="fig|316.110.peg.1866"/>
<protein>
    <submittedName>
        <fullName evidence="10">Chain-length determining protein</fullName>
    </submittedName>
</protein>
<dbReference type="PANTHER" id="PTHR32309">
    <property type="entry name" value="TYROSINE-PROTEIN KINASE"/>
    <property type="match status" value="1"/>
</dbReference>
<feature type="domain" description="Polysaccharide chain length determinant N-terminal" evidence="8">
    <location>
        <begin position="11"/>
        <end position="74"/>
    </location>
</feature>
<name>A0A0D7E0L4_STUST</name>
<proteinExistence type="predicted"/>
<dbReference type="AlphaFoldDB" id="A0A0D7E0L4"/>
<keyword evidence="6" id="KW-0175">Coiled coil</keyword>
<evidence type="ECO:0000256" key="7">
    <source>
        <dbReference type="SAM" id="Phobius"/>
    </source>
</evidence>
<keyword evidence="3 7" id="KW-0812">Transmembrane</keyword>
<evidence type="ECO:0000256" key="3">
    <source>
        <dbReference type="ARBA" id="ARBA00022692"/>
    </source>
</evidence>
<evidence type="ECO:0000313" key="11">
    <source>
        <dbReference type="Proteomes" id="UP000032439"/>
    </source>
</evidence>
<keyword evidence="4 7" id="KW-1133">Transmembrane helix</keyword>
<keyword evidence="5 7" id="KW-0472">Membrane</keyword>
<organism evidence="10 11">
    <name type="scientific">Stutzerimonas stutzeri</name>
    <name type="common">Pseudomonas stutzeri</name>
    <dbReference type="NCBI Taxonomy" id="316"/>
    <lineage>
        <taxon>Bacteria</taxon>
        <taxon>Pseudomonadati</taxon>
        <taxon>Pseudomonadota</taxon>
        <taxon>Gammaproteobacteria</taxon>
        <taxon>Pseudomonadales</taxon>
        <taxon>Pseudomonadaceae</taxon>
        <taxon>Stutzerimonas</taxon>
    </lineage>
</organism>
<dbReference type="InterPro" id="IPR003856">
    <property type="entry name" value="LPS_length_determ_N"/>
</dbReference>
<gene>
    <name evidence="10" type="ORF">LO50_18675</name>
</gene>
<accession>A0A0D7E0L4</accession>
<feature type="transmembrane region" description="Helical" evidence="7">
    <location>
        <begin position="390"/>
        <end position="410"/>
    </location>
</feature>